<organism evidence="1 2">
    <name type="scientific">Paenibacillus prosopidis</name>
    <dbReference type="NCBI Taxonomy" id="630520"/>
    <lineage>
        <taxon>Bacteria</taxon>
        <taxon>Bacillati</taxon>
        <taxon>Bacillota</taxon>
        <taxon>Bacilli</taxon>
        <taxon>Bacillales</taxon>
        <taxon>Paenibacillaceae</taxon>
        <taxon>Paenibacillus</taxon>
    </lineage>
</organism>
<dbReference type="EMBL" id="QPJD01000022">
    <property type="protein sequence ID" value="RCW41618.1"/>
    <property type="molecule type" value="Genomic_DNA"/>
</dbReference>
<dbReference type="RefSeq" id="WP_114383717.1">
    <property type="nucleotide sequence ID" value="NZ_QPJD01000022.1"/>
</dbReference>
<accession>A0A368VJW3</accession>
<comment type="caution">
    <text evidence="1">The sequence shown here is derived from an EMBL/GenBank/DDBJ whole genome shotgun (WGS) entry which is preliminary data.</text>
</comment>
<dbReference type="AlphaFoldDB" id="A0A368VJW3"/>
<evidence type="ECO:0000313" key="2">
    <source>
        <dbReference type="Proteomes" id="UP000252415"/>
    </source>
</evidence>
<keyword evidence="2" id="KW-1185">Reference proteome</keyword>
<reference evidence="1 2" key="1">
    <citation type="submission" date="2018-07" db="EMBL/GenBank/DDBJ databases">
        <title>Genomic Encyclopedia of Type Strains, Phase III (KMG-III): the genomes of soil and plant-associated and newly described type strains.</title>
        <authorList>
            <person name="Whitman W."/>
        </authorList>
    </citation>
    <scope>NUCLEOTIDE SEQUENCE [LARGE SCALE GENOMIC DNA]</scope>
    <source>
        <strain evidence="1 2">CECT 7506</strain>
    </source>
</reference>
<evidence type="ECO:0000313" key="1">
    <source>
        <dbReference type="EMBL" id="RCW41618.1"/>
    </source>
</evidence>
<dbReference type="Proteomes" id="UP000252415">
    <property type="component" value="Unassembled WGS sequence"/>
</dbReference>
<proteinExistence type="predicted"/>
<name>A0A368VJW3_9BACL</name>
<sequence length="71" mass="8411">MKAIENYMKKTLNIDPDCDEIGWYINHEDGDSLSWRFSHQGKNYRVTYNKKSKKVTSGTFFPPKPSFSRIY</sequence>
<gene>
    <name evidence="1" type="ORF">DFP97_12254</name>
</gene>
<protein>
    <submittedName>
        <fullName evidence="1">Uncharacterized protein</fullName>
    </submittedName>
</protein>